<protein>
    <submittedName>
        <fullName evidence="11">Putative methionine transporter, NhaC family (TC 2.A.35.1.-)</fullName>
    </submittedName>
</protein>
<keyword evidence="5 9" id="KW-0812">Transmembrane</keyword>
<feature type="transmembrane region" description="Helical" evidence="9">
    <location>
        <begin position="374"/>
        <end position="396"/>
    </location>
</feature>
<feature type="domain" description="Na+/H+ antiporter NhaC-like C-terminal" evidence="10">
    <location>
        <begin position="232"/>
        <end position="421"/>
    </location>
</feature>
<feature type="transmembrane region" description="Helical" evidence="9">
    <location>
        <begin position="235"/>
        <end position="264"/>
    </location>
</feature>
<keyword evidence="3" id="KW-0050">Antiport</keyword>
<comment type="subcellular location">
    <subcellularLocation>
        <location evidence="1">Cell membrane</location>
        <topology evidence="1">Multi-pass membrane protein</topology>
    </subcellularLocation>
</comment>
<feature type="transmembrane region" description="Helical" evidence="9">
    <location>
        <begin position="408"/>
        <end position="425"/>
    </location>
</feature>
<evidence type="ECO:0000256" key="4">
    <source>
        <dbReference type="ARBA" id="ARBA00022475"/>
    </source>
</evidence>
<proteinExistence type="inferred from homology"/>
<name>A0A1T4NAW9_9FIRM</name>
<keyword evidence="2" id="KW-0813">Transport</keyword>
<keyword evidence="7 9" id="KW-0472">Membrane</keyword>
<feature type="transmembrane region" description="Helical" evidence="9">
    <location>
        <begin position="288"/>
        <end position="312"/>
    </location>
</feature>
<dbReference type="RefSeq" id="WP_087679009.1">
    <property type="nucleotide sequence ID" value="NZ_FUWV01000010.1"/>
</dbReference>
<feature type="transmembrane region" description="Helical" evidence="9">
    <location>
        <begin position="119"/>
        <end position="141"/>
    </location>
</feature>
<dbReference type="InterPro" id="IPR052180">
    <property type="entry name" value="NhaC_Na-H+_Antiporter"/>
</dbReference>
<evidence type="ECO:0000256" key="3">
    <source>
        <dbReference type="ARBA" id="ARBA00022449"/>
    </source>
</evidence>
<evidence type="ECO:0000259" key="10">
    <source>
        <dbReference type="Pfam" id="PF03553"/>
    </source>
</evidence>
<evidence type="ECO:0000256" key="8">
    <source>
        <dbReference type="ARBA" id="ARBA00038435"/>
    </source>
</evidence>
<dbReference type="Pfam" id="PF03553">
    <property type="entry name" value="Na_H_antiporter"/>
    <property type="match status" value="2"/>
</dbReference>
<sequence length="439" mass="46782">MEQKKNPLALLPLIVFLVLFLGVGIYYNVKGVEMAFYQLPAPIAAIAGIIIAFIIGKGSFNDKMSTFIKGVGDQDIITMCMIYLLAGGFSAVANAMGAVDSTVNFGLSMIPVQLILPGMFVIAAFIATAMGTSMGTIAAVVPIAIGVATKTKLPLAVAVAAVVGGAMFGDNLSMISDTTIAATRTQGVKMRDKFIMNFKIALPAAVFTIIIMLFTGTKGTVPTELEYNFVKIIPYLSILIFALLGLNVFIVLILGILLAGIIGFMDGSFTIMEFAGKIYEGFGSMQEIFILSLLIGGLAALIAKDGGIAYLLDRVNRFIKGKKGAELGIGILVSIADICTANNTVAIVISGPMAKDIAQQNDVDLRRSASILDIFSCVCQGIIPYGAQLLTAGAIAQISPMEIMPFLYYPYFLAIVTLLSIWFEFPRIKKKDNIDVDIV</sequence>
<evidence type="ECO:0000256" key="5">
    <source>
        <dbReference type="ARBA" id="ARBA00022692"/>
    </source>
</evidence>
<evidence type="ECO:0000256" key="1">
    <source>
        <dbReference type="ARBA" id="ARBA00004651"/>
    </source>
</evidence>
<dbReference type="EMBL" id="FUWV01000010">
    <property type="protein sequence ID" value="SJZ76223.1"/>
    <property type="molecule type" value="Genomic_DNA"/>
</dbReference>
<dbReference type="GO" id="GO:0005886">
    <property type="term" value="C:plasma membrane"/>
    <property type="evidence" value="ECO:0007669"/>
    <property type="project" value="UniProtKB-SubCell"/>
</dbReference>
<evidence type="ECO:0000256" key="9">
    <source>
        <dbReference type="SAM" id="Phobius"/>
    </source>
</evidence>
<evidence type="ECO:0000256" key="6">
    <source>
        <dbReference type="ARBA" id="ARBA00022989"/>
    </source>
</evidence>
<evidence type="ECO:0000313" key="12">
    <source>
        <dbReference type="Proteomes" id="UP000196365"/>
    </source>
</evidence>
<feature type="transmembrane region" description="Helical" evidence="9">
    <location>
        <begin position="7"/>
        <end position="29"/>
    </location>
</feature>
<dbReference type="OrthoDB" id="9790605at2"/>
<organism evidence="11 12">
    <name type="scientific">Garciella nitratireducens DSM 15102</name>
    <dbReference type="NCBI Taxonomy" id="1121911"/>
    <lineage>
        <taxon>Bacteria</taxon>
        <taxon>Bacillati</taxon>
        <taxon>Bacillota</taxon>
        <taxon>Clostridia</taxon>
        <taxon>Eubacteriales</taxon>
        <taxon>Eubacteriaceae</taxon>
        <taxon>Garciella</taxon>
    </lineage>
</organism>
<reference evidence="11 12" key="1">
    <citation type="submission" date="2017-02" db="EMBL/GenBank/DDBJ databases">
        <authorList>
            <person name="Peterson S.W."/>
        </authorList>
    </citation>
    <scope>NUCLEOTIDE SEQUENCE [LARGE SCALE GENOMIC DNA]</scope>
    <source>
        <strain evidence="11 12">DSM 15102</strain>
    </source>
</reference>
<gene>
    <name evidence="11" type="ORF">SAMN02745973_01610</name>
</gene>
<evidence type="ECO:0000256" key="7">
    <source>
        <dbReference type="ARBA" id="ARBA00023136"/>
    </source>
</evidence>
<evidence type="ECO:0000256" key="2">
    <source>
        <dbReference type="ARBA" id="ARBA00022448"/>
    </source>
</evidence>
<feature type="transmembrane region" description="Helical" evidence="9">
    <location>
        <begin position="153"/>
        <end position="174"/>
    </location>
</feature>
<dbReference type="PANTHER" id="PTHR33451:SF5">
    <property type="entry name" value="NA+_H+ ANTIPORTER"/>
    <property type="match status" value="1"/>
</dbReference>
<feature type="transmembrane region" description="Helical" evidence="9">
    <location>
        <begin position="76"/>
        <end position="99"/>
    </location>
</feature>
<dbReference type="GO" id="GO:0015297">
    <property type="term" value="F:antiporter activity"/>
    <property type="evidence" value="ECO:0007669"/>
    <property type="project" value="UniProtKB-KW"/>
</dbReference>
<feature type="domain" description="Na+/H+ antiporter NhaC-like C-terminal" evidence="10">
    <location>
        <begin position="42"/>
        <end position="216"/>
    </location>
</feature>
<keyword evidence="6 9" id="KW-1133">Transmembrane helix</keyword>
<comment type="similarity">
    <text evidence="8">Belongs to the NhaC Na(+)/H(+) (TC 2.A.35) antiporter family.</text>
</comment>
<dbReference type="AlphaFoldDB" id="A0A1T4NAW9"/>
<feature type="transmembrane region" description="Helical" evidence="9">
    <location>
        <begin position="194"/>
        <end position="214"/>
    </location>
</feature>
<evidence type="ECO:0000313" key="11">
    <source>
        <dbReference type="EMBL" id="SJZ76223.1"/>
    </source>
</evidence>
<dbReference type="Proteomes" id="UP000196365">
    <property type="component" value="Unassembled WGS sequence"/>
</dbReference>
<dbReference type="PANTHER" id="PTHR33451">
    <property type="entry name" value="MALATE-2H(+)/NA(+)-LACTATE ANTIPORTER"/>
    <property type="match status" value="1"/>
</dbReference>
<feature type="transmembrane region" description="Helical" evidence="9">
    <location>
        <begin position="35"/>
        <end position="55"/>
    </location>
</feature>
<keyword evidence="4" id="KW-1003">Cell membrane</keyword>
<accession>A0A1T4NAW9</accession>
<keyword evidence="12" id="KW-1185">Reference proteome</keyword>
<dbReference type="InterPro" id="IPR018461">
    <property type="entry name" value="Na/H_Antiport_NhaC-like_C"/>
</dbReference>